<dbReference type="SUPFAM" id="SSF117070">
    <property type="entry name" value="LEA14-like"/>
    <property type="match status" value="1"/>
</dbReference>
<evidence type="ECO:0000259" key="1">
    <source>
        <dbReference type="Pfam" id="PF03168"/>
    </source>
</evidence>
<dbReference type="RefSeq" id="WP_045461303.1">
    <property type="nucleotide sequence ID" value="NZ_BBLT01000003.1"/>
</dbReference>
<organism evidence="2 3">
    <name type="scientific">Sporocytophaga myxococcoides</name>
    <dbReference type="NCBI Taxonomy" id="153721"/>
    <lineage>
        <taxon>Bacteria</taxon>
        <taxon>Pseudomonadati</taxon>
        <taxon>Bacteroidota</taxon>
        <taxon>Cytophagia</taxon>
        <taxon>Cytophagales</taxon>
        <taxon>Cytophagaceae</taxon>
        <taxon>Sporocytophaga</taxon>
    </lineage>
</organism>
<evidence type="ECO:0000313" key="3">
    <source>
        <dbReference type="Proteomes" id="UP000030185"/>
    </source>
</evidence>
<accession>A0A098LE45</accession>
<reference evidence="2 3" key="1">
    <citation type="submission" date="2014-09" db="EMBL/GenBank/DDBJ databases">
        <title>Sporocytophaga myxococcoides PG-01 genome sequencing.</title>
        <authorList>
            <person name="Liu L."/>
            <person name="Gao P.J."/>
            <person name="Chen G.J."/>
            <person name="Wang L.S."/>
        </authorList>
    </citation>
    <scope>NUCLEOTIDE SEQUENCE [LARGE SCALE GENOMIC DNA]</scope>
    <source>
        <strain evidence="2 3">PG-01</strain>
    </source>
</reference>
<dbReference type="Proteomes" id="UP000030185">
    <property type="component" value="Unassembled WGS sequence"/>
</dbReference>
<keyword evidence="3" id="KW-1185">Reference proteome</keyword>
<dbReference type="Gene3D" id="2.60.40.1820">
    <property type="match status" value="1"/>
</dbReference>
<proteinExistence type="predicted"/>
<dbReference type="EMBL" id="BBLT01000003">
    <property type="protein sequence ID" value="GAL84403.1"/>
    <property type="molecule type" value="Genomic_DNA"/>
</dbReference>
<protein>
    <recommendedName>
        <fullName evidence="1">Late embryogenesis abundant protein LEA-2 subgroup domain-containing protein</fullName>
    </recommendedName>
</protein>
<dbReference type="InterPro" id="IPR004864">
    <property type="entry name" value="LEA_2"/>
</dbReference>
<feature type="domain" description="Late embryogenesis abundant protein LEA-2 subgroup" evidence="1">
    <location>
        <begin position="50"/>
        <end position="142"/>
    </location>
</feature>
<sequence length="152" mass="17313">MKRIINLYPLLFVLLFVCCKPFQEVKVTQIESVALAERTNTMVKVDVGMKINNPNNFRIKIKKSDLEGFLNGKSVGKVNITNRIVLAAKSEKSYTMSFTADVTQLMMSLPVLMITKTAVLNVKGYITAKVFIFRKRVPVDMKERFSPDDIQF</sequence>
<name>A0A098LE45_9BACT</name>
<evidence type="ECO:0000313" key="2">
    <source>
        <dbReference type="EMBL" id="GAL84403.1"/>
    </source>
</evidence>
<dbReference type="AlphaFoldDB" id="A0A098LE45"/>
<comment type="caution">
    <text evidence="2">The sequence shown here is derived from an EMBL/GenBank/DDBJ whole genome shotgun (WGS) entry which is preliminary data.</text>
</comment>
<dbReference type="Pfam" id="PF03168">
    <property type="entry name" value="LEA_2"/>
    <property type="match status" value="1"/>
</dbReference>
<gene>
    <name evidence="2" type="ORF">MYP_1631</name>
</gene>